<sequence length="87" mass="9817">MHSTNSITTNNSDVDVLIEKENYQAERLPPRTCLSNRINRNNMVCESSRAMMNRNNNDSNNPNNETDVNNVTPYASFVNLAPGQVNM</sequence>
<organism evidence="1 2">
    <name type="scientific">Schistosoma mattheei</name>
    <dbReference type="NCBI Taxonomy" id="31246"/>
    <lineage>
        <taxon>Eukaryota</taxon>
        <taxon>Metazoa</taxon>
        <taxon>Spiralia</taxon>
        <taxon>Lophotrochozoa</taxon>
        <taxon>Platyhelminthes</taxon>
        <taxon>Trematoda</taxon>
        <taxon>Digenea</taxon>
        <taxon>Strigeidida</taxon>
        <taxon>Schistosomatoidea</taxon>
        <taxon>Schistosomatidae</taxon>
        <taxon>Schistosoma</taxon>
    </lineage>
</organism>
<dbReference type="Proteomes" id="UP000269396">
    <property type="component" value="Unassembled WGS sequence"/>
</dbReference>
<proteinExistence type="predicted"/>
<protein>
    <submittedName>
        <fullName evidence="1">Uncharacterized protein</fullName>
    </submittedName>
</protein>
<keyword evidence="2" id="KW-1185">Reference proteome</keyword>
<gene>
    <name evidence="1" type="ORF">SMTD_LOCUS9196</name>
</gene>
<accession>A0A183P4B1</accession>
<reference evidence="1 2" key="1">
    <citation type="submission" date="2018-11" db="EMBL/GenBank/DDBJ databases">
        <authorList>
            <consortium name="Pathogen Informatics"/>
        </authorList>
    </citation>
    <scope>NUCLEOTIDE SEQUENCE [LARGE SCALE GENOMIC DNA]</scope>
    <source>
        <strain>Denwood</strain>
        <strain evidence="2">Zambia</strain>
    </source>
</reference>
<evidence type="ECO:0000313" key="2">
    <source>
        <dbReference type="Proteomes" id="UP000269396"/>
    </source>
</evidence>
<evidence type="ECO:0000313" key="1">
    <source>
        <dbReference type="EMBL" id="VDP48579.1"/>
    </source>
</evidence>
<dbReference type="EMBL" id="UZAL01029493">
    <property type="protein sequence ID" value="VDP48579.1"/>
    <property type="molecule type" value="Genomic_DNA"/>
</dbReference>
<dbReference type="AlphaFoldDB" id="A0A183P4B1"/>
<name>A0A183P4B1_9TREM</name>